<reference evidence="1 2" key="1">
    <citation type="journal article" date="2016" name="PLoS Pathog.">
        <title>Biosynthesis of antibiotic leucinostatins in bio-control fungus Purpureocillium lilacinum and their inhibition on phytophthora revealed by genome mining.</title>
        <authorList>
            <person name="Wang G."/>
            <person name="Liu Z."/>
            <person name="Lin R."/>
            <person name="Li E."/>
            <person name="Mao Z."/>
            <person name="Ling J."/>
            <person name="Yang Y."/>
            <person name="Yin W.B."/>
            <person name="Xie B."/>
        </authorList>
    </citation>
    <scope>NUCLEOTIDE SEQUENCE [LARGE SCALE GENOMIC DNA]</scope>
    <source>
        <strain evidence="1">170</strain>
    </source>
</reference>
<gene>
    <name evidence="1" type="ORF">VFPPC_07859</name>
</gene>
<dbReference type="OrthoDB" id="2824656at2759"/>
<dbReference type="RefSeq" id="XP_018143380.1">
    <property type="nucleotide sequence ID" value="XM_018286659.1"/>
</dbReference>
<dbReference type="Proteomes" id="UP000078397">
    <property type="component" value="Unassembled WGS sequence"/>
</dbReference>
<sequence length="223" mass="25260">MFSEIFRFTLRTPDLISGKAFAHLRQTVAQAGAVSQYFGYTTPTSFSPLPRKRHEICWVVNWAGSTDTSFLGEHLDSLSDGDATSLHCEFNDSEWSEVTKALESRVCEFAMIRLSDNTPLADEAIQKSMHKTYTDAYKLNGFTGGNWAYTSNTNSSAGALVRMTEINIPSEERRLGVYYLGWESIELHEDGTKEEAFLEELRNLGRWFGEGTGAWYAMLRRHE</sequence>
<evidence type="ECO:0008006" key="3">
    <source>
        <dbReference type="Google" id="ProtNLM"/>
    </source>
</evidence>
<dbReference type="GeneID" id="28850653"/>
<dbReference type="EMBL" id="LSBJ02000004">
    <property type="protein sequence ID" value="OAQ66293.1"/>
    <property type="molecule type" value="Genomic_DNA"/>
</dbReference>
<evidence type="ECO:0000313" key="1">
    <source>
        <dbReference type="EMBL" id="OAQ66293.1"/>
    </source>
</evidence>
<comment type="caution">
    <text evidence="1">The sequence shown here is derived from an EMBL/GenBank/DDBJ whole genome shotgun (WGS) entry which is preliminary data.</text>
</comment>
<dbReference type="KEGG" id="pchm:VFPPC_07859"/>
<proteinExistence type="predicted"/>
<organism evidence="1 2">
    <name type="scientific">Pochonia chlamydosporia 170</name>
    <dbReference type="NCBI Taxonomy" id="1380566"/>
    <lineage>
        <taxon>Eukaryota</taxon>
        <taxon>Fungi</taxon>
        <taxon>Dikarya</taxon>
        <taxon>Ascomycota</taxon>
        <taxon>Pezizomycotina</taxon>
        <taxon>Sordariomycetes</taxon>
        <taxon>Hypocreomycetidae</taxon>
        <taxon>Hypocreales</taxon>
        <taxon>Clavicipitaceae</taxon>
        <taxon>Pochonia</taxon>
    </lineage>
</organism>
<keyword evidence="2" id="KW-1185">Reference proteome</keyword>
<dbReference type="AlphaFoldDB" id="A0A179FMJ6"/>
<accession>A0A179FMJ6</accession>
<name>A0A179FMJ6_METCM</name>
<evidence type="ECO:0000313" key="2">
    <source>
        <dbReference type="Proteomes" id="UP000078397"/>
    </source>
</evidence>
<protein>
    <recommendedName>
        <fullName evidence="3">Dimeric alpha-beta barrel</fullName>
    </recommendedName>
</protein>